<dbReference type="SMART" id="SM00852">
    <property type="entry name" value="MoCF_biosynth"/>
    <property type="match status" value="1"/>
</dbReference>
<evidence type="ECO:0000256" key="3">
    <source>
        <dbReference type="ARBA" id="ARBA00010763"/>
    </source>
</evidence>
<name>A0A501XGT2_9SPHN</name>
<comment type="pathway">
    <text evidence="2 6">Cofactor biosynthesis; molybdopterin biosynthesis.</text>
</comment>
<dbReference type="InterPro" id="IPR001453">
    <property type="entry name" value="MoaB/Mog_dom"/>
</dbReference>
<dbReference type="Gene3D" id="2.40.340.10">
    <property type="entry name" value="MoeA, C-terminal, domain IV"/>
    <property type="match status" value="1"/>
</dbReference>
<evidence type="ECO:0000313" key="8">
    <source>
        <dbReference type="EMBL" id="TPE59503.1"/>
    </source>
</evidence>
<dbReference type="Pfam" id="PF03453">
    <property type="entry name" value="MoeA_N"/>
    <property type="match status" value="1"/>
</dbReference>
<evidence type="ECO:0000313" key="9">
    <source>
        <dbReference type="Proteomes" id="UP000319897"/>
    </source>
</evidence>
<dbReference type="InterPro" id="IPR038987">
    <property type="entry name" value="MoeA-like"/>
</dbReference>
<dbReference type="Proteomes" id="UP000319897">
    <property type="component" value="Unassembled WGS sequence"/>
</dbReference>
<comment type="cofactor">
    <cofactor evidence="6">
        <name>Mg(2+)</name>
        <dbReference type="ChEBI" id="CHEBI:18420"/>
    </cofactor>
</comment>
<dbReference type="GO" id="GO:0061599">
    <property type="term" value="F:molybdopterin molybdotransferase activity"/>
    <property type="evidence" value="ECO:0007669"/>
    <property type="project" value="UniProtKB-UniRule"/>
</dbReference>
<evidence type="ECO:0000256" key="4">
    <source>
        <dbReference type="ARBA" id="ARBA00023150"/>
    </source>
</evidence>
<proteinExistence type="inferred from homology"/>
<dbReference type="SUPFAM" id="SSF63882">
    <property type="entry name" value="MoeA N-terminal region -like"/>
    <property type="match status" value="1"/>
</dbReference>
<keyword evidence="6" id="KW-0479">Metal-binding</keyword>
<comment type="caution">
    <text evidence="8">The sequence shown here is derived from an EMBL/GenBank/DDBJ whole genome shotgun (WGS) entry which is preliminary data.</text>
</comment>
<dbReference type="PANTHER" id="PTHR10192:SF5">
    <property type="entry name" value="GEPHYRIN"/>
    <property type="match status" value="1"/>
</dbReference>
<dbReference type="Gene3D" id="2.170.190.11">
    <property type="entry name" value="Molybdopterin biosynthesis moea protein, domain 3"/>
    <property type="match status" value="1"/>
</dbReference>
<dbReference type="Gene3D" id="3.90.105.10">
    <property type="entry name" value="Molybdopterin biosynthesis moea protein, domain 2"/>
    <property type="match status" value="1"/>
</dbReference>
<evidence type="ECO:0000256" key="5">
    <source>
        <dbReference type="ARBA" id="ARBA00047317"/>
    </source>
</evidence>
<dbReference type="AlphaFoldDB" id="A0A501XGT2"/>
<keyword evidence="6" id="KW-0500">Molybdenum</keyword>
<dbReference type="OrthoDB" id="9804758at2"/>
<evidence type="ECO:0000256" key="2">
    <source>
        <dbReference type="ARBA" id="ARBA00005046"/>
    </source>
</evidence>
<dbReference type="EC" id="2.10.1.1" evidence="6"/>
<dbReference type="InterPro" id="IPR036135">
    <property type="entry name" value="MoeA_linker/N_sf"/>
</dbReference>
<reference evidence="8 9" key="1">
    <citation type="submission" date="2019-06" db="EMBL/GenBank/DDBJ databases">
        <authorList>
            <person name="Lee I."/>
            <person name="Jang G.I."/>
            <person name="Hwang C.Y."/>
        </authorList>
    </citation>
    <scope>NUCLEOTIDE SEQUENCE [LARGE SCALE GENOMIC DNA]</scope>
    <source>
        <strain evidence="8 9">PAMC 28131</strain>
    </source>
</reference>
<dbReference type="Pfam" id="PF00994">
    <property type="entry name" value="MoCF_biosynth"/>
    <property type="match status" value="1"/>
</dbReference>
<dbReference type="InterPro" id="IPR005111">
    <property type="entry name" value="MoeA_C_domain_IV"/>
</dbReference>
<organism evidence="8 9">
    <name type="scientific">Sandaracinobacter neustonicus</name>
    <dbReference type="NCBI Taxonomy" id="1715348"/>
    <lineage>
        <taxon>Bacteria</taxon>
        <taxon>Pseudomonadati</taxon>
        <taxon>Pseudomonadota</taxon>
        <taxon>Alphaproteobacteria</taxon>
        <taxon>Sphingomonadales</taxon>
        <taxon>Sphingosinicellaceae</taxon>
        <taxon>Sandaracinobacter</taxon>
    </lineage>
</organism>
<dbReference type="GO" id="GO:0005829">
    <property type="term" value="C:cytosol"/>
    <property type="evidence" value="ECO:0007669"/>
    <property type="project" value="TreeGrafter"/>
</dbReference>
<dbReference type="InterPro" id="IPR036688">
    <property type="entry name" value="MoeA_C_domain_IV_sf"/>
</dbReference>
<comment type="similarity">
    <text evidence="3 6">Belongs to the MoeA family.</text>
</comment>
<evidence type="ECO:0000256" key="1">
    <source>
        <dbReference type="ARBA" id="ARBA00002901"/>
    </source>
</evidence>
<keyword evidence="4 6" id="KW-0501">Molybdenum cofactor biosynthesis</keyword>
<gene>
    <name evidence="8" type="ORF">FJQ54_13550</name>
</gene>
<dbReference type="UniPathway" id="UPA00344"/>
<sequence length="395" mass="40753">MAGTAPISFDEALARLLLLGAPLPAERLPITDAGGRFLAAEAVARLTQPPADVSAMDGYAIRFGGLPGPFRLAGESAAGRPFEGAMRDGEAVRIFTGAQVPAGADTVAVQEDAVLTGGELRFPHDGPPREGAHIRRRGQDFAAGQPVALVGERLGPARLGLLAAAGLAELAVHRRARVALLSTGDELVPPGVMPGHSQIVASNALMLHELLHPYADVRDLGIAADRADSLATALASAEGFDLLVTVGGASVGDHDLVRPALLAAGAELDFWRVAMQPGKPLMAGRMGDMLVVGLPGNPVSAFVCGWLFLLPLLKRMAGDPAPQHVVRQVPTLVDLPANGARRQFLRARLSGEGVTPAGRQDSSLLGVLAGADALLVRPEHGPALKAGTSVPVLTL</sequence>
<dbReference type="GO" id="GO:0046872">
    <property type="term" value="F:metal ion binding"/>
    <property type="evidence" value="ECO:0007669"/>
    <property type="project" value="UniProtKB-UniRule"/>
</dbReference>
<dbReference type="GO" id="GO:0006777">
    <property type="term" value="P:Mo-molybdopterin cofactor biosynthetic process"/>
    <property type="evidence" value="ECO:0007669"/>
    <property type="project" value="UniProtKB-UniRule"/>
</dbReference>
<evidence type="ECO:0000256" key="6">
    <source>
        <dbReference type="RuleBase" id="RU365090"/>
    </source>
</evidence>
<dbReference type="RefSeq" id="WP_140928950.1">
    <property type="nucleotide sequence ID" value="NZ_VFSU01000030.1"/>
</dbReference>
<comment type="function">
    <text evidence="1 6">Catalyzes the insertion of molybdate into adenylated molybdopterin with the concomitant release of AMP.</text>
</comment>
<dbReference type="SUPFAM" id="SSF53218">
    <property type="entry name" value="Molybdenum cofactor biosynthesis proteins"/>
    <property type="match status" value="1"/>
</dbReference>
<dbReference type="InterPro" id="IPR005110">
    <property type="entry name" value="MoeA_linker/N"/>
</dbReference>
<accession>A0A501XGT2</accession>
<evidence type="ECO:0000259" key="7">
    <source>
        <dbReference type="SMART" id="SM00852"/>
    </source>
</evidence>
<dbReference type="Pfam" id="PF03454">
    <property type="entry name" value="MoeA_C"/>
    <property type="match status" value="1"/>
</dbReference>
<keyword evidence="9" id="KW-1185">Reference proteome</keyword>
<dbReference type="CDD" id="cd00887">
    <property type="entry name" value="MoeA"/>
    <property type="match status" value="1"/>
</dbReference>
<dbReference type="PANTHER" id="PTHR10192">
    <property type="entry name" value="MOLYBDOPTERIN BIOSYNTHESIS PROTEIN"/>
    <property type="match status" value="1"/>
</dbReference>
<dbReference type="Gene3D" id="3.40.980.10">
    <property type="entry name" value="MoaB/Mog-like domain"/>
    <property type="match status" value="1"/>
</dbReference>
<keyword evidence="6 8" id="KW-0808">Transferase</keyword>
<protein>
    <recommendedName>
        <fullName evidence="6">Molybdopterin molybdenumtransferase</fullName>
        <ecNumber evidence="6">2.10.1.1</ecNumber>
    </recommendedName>
</protein>
<dbReference type="EMBL" id="VFSU01000030">
    <property type="protein sequence ID" value="TPE59503.1"/>
    <property type="molecule type" value="Genomic_DNA"/>
</dbReference>
<dbReference type="SUPFAM" id="SSF63867">
    <property type="entry name" value="MoeA C-terminal domain-like"/>
    <property type="match status" value="1"/>
</dbReference>
<feature type="domain" description="MoaB/Mog" evidence="7">
    <location>
        <begin position="179"/>
        <end position="315"/>
    </location>
</feature>
<keyword evidence="6" id="KW-0460">Magnesium</keyword>
<dbReference type="InterPro" id="IPR036425">
    <property type="entry name" value="MoaB/Mog-like_dom_sf"/>
</dbReference>
<comment type="catalytic activity">
    <reaction evidence="5">
        <text>adenylyl-molybdopterin + molybdate = Mo-molybdopterin + AMP + H(+)</text>
        <dbReference type="Rhea" id="RHEA:35047"/>
        <dbReference type="ChEBI" id="CHEBI:15378"/>
        <dbReference type="ChEBI" id="CHEBI:36264"/>
        <dbReference type="ChEBI" id="CHEBI:62727"/>
        <dbReference type="ChEBI" id="CHEBI:71302"/>
        <dbReference type="ChEBI" id="CHEBI:456215"/>
        <dbReference type="EC" id="2.10.1.1"/>
    </reaction>
</comment>